<proteinExistence type="predicted"/>
<organism evidence="1">
    <name type="scientific">uncultured bacterium</name>
    <name type="common">gcode 4</name>
    <dbReference type="NCBI Taxonomy" id="1234023"/>
    <lineage>
        <taxon>Bacteria</taxon>
        <taxon>environmental samples</taxon>
    </lineage>
</organism>
<comment type="caution">
    <text evidence="1">The sequence shown here is derived from an EMBL/GenBank/DDBJ whole genome shotgun (WGS) entry which is preliminary data.</text>
</comment>
<dbReference type="EMBL" id="AMFJ01028861">
    <property type="protein sequence ID" value="EKD44445.1"/>
    <property type="molecule type" value="Genomic_DNA"/>
</dbReference>
<accession>K1YN98</accession>
<name>K1YN98_9BACT</name>
<evidence type="ECO:0000313" key="1">
    <source>
        <dbReference type="EMBL" id="EKD44445.1"/>
    </source>
</evidence>
<gene>
    <name evidence="1" type="ORF">ACD_71C00130G0007</name>
</gene>
<dbReference type="AlphaFoldDB" id="K1YN98"/>
<reference evidence="1" key="1">
    <citation type="journal article" date="2012" name="Science">
        <title>Fermentation, hydrogen, and sulfur metabolism in multiple uncultivated bacterial phyla.</title>
        <authorList>
            <person name="Wrighton K.C."/>
            <person name="Thomas B.C."/>
            <person name="Sharon I."/>
            <person name="Miller C.S."/>
            <person name="Castelle C.J."/>
            <person name="VerBerkmoes N.C."/>
            <person name="Wilkins M.J."/>
            <person name="Hettich R.L."/>
            <person name="Lipton M.S."/>
            <person name="Williams K.H."/>
            <person name="Long P.E."/>
            <person name="Banfield J.F."/>
        </authorList>
    </citation>
    <scope>NUCLEOTIDE SEQUENCE [LARGE SCALE GENOMIC DNA]</scope>
</reference>
<sequence length="702" mass="84863">MNDNSYIQEIQEHLLDRSKSLLIEVVEMLEKYSFYDLLFYSSTKINSSIKEGCPIADQPVALIEYIISLVLGLNPDNLKMERASEEECRSFNEKVTNLLSGSGMATNIGIDNTLIHQVRWHFLHIRWNNYDQHLFDYLRWLFAQFSTYFNNKIWFDIDDLIETYEYLRVFYDEDNPYNKQAFIFVPRDKKQEFIFNYFSASIWENIDFFEWDQWWFIWKKSIVPRKSIIKFQDLYFAFNPLLILWNIKDIFETELKNDQTIWDKYNMVRADYLETKSIEYITTILPWSKGYKNLKYKKEWQEFETDGLIIYDNNLLIIEAKSWVLKDISKRWDEKWLESDINDLMLKWYSQALRTREYIESINSPKFKQEDWTELIISCKNQDTKLFLINTTWDFLWPISLYLDIQKTKWNINASVNFWSIYINDLRVISELIDFPSQFLLYLERRFALIDKPQIRFSDELDVFMEYFRSGIYYEKWTVYGEKIEDFTCFSMDTSLTDAIDRYYWREWEKPQMKIDSFWKSVIIQVEAISKDGFSELSTFLLKIDSKDFLGSFNELKAKVQADDSTHQLTLLYDDIILNITIKSASTILDRLKYTNYTKLKLWQTESKKWYNLYLDLSQNGDIIVNDFDIIGLSILEKTEDFMKRLNSFSMKNPLINPQKMSQEKPLYWKSPCPCWSWKKYKRCCLTRWSSKSNKSIRGNWR</sequence>
<protein>
    <submittedName>
        <fullName evidence="1">Protein-export translocase protein</fullName>
    </submittedName>
</protein>